<evidence type="ECO:0000256" key="4">
    <source>
        <dbReference type="ARBA" id="ARBA00022475"/>
    </source>
</evidence>
<dbReference type="InterPro" id="IPR050388">
    <property type="entry name" value="ABC_Ni/Peptide_Import"/>
</dbReference>
<evidence type="ECO:0000313" key="10">
    <source>
        <dbReference type="Proteomes" id="UP001596143"/>
    </source>
</evidence>
<keyword evidence="7" id="KW-0472">Membrane</keyword>
<comment type="subcellular location">
    <subcellularLocation>
        <location evidence="1">Cell membrane</location>
        <topology evidence="1">Peripheral membrane protein</topology>
    </subcellularLocation>
</comment>
<keyword evidence="10" id="KW-1185">Reference proteome</keyword>
<dbReference type="EMBL" id="JBHSPF010000030">
    <property type="protein sequence ID" value="MFC5628723.1"/>
    <property type="molecule type" value="Genomic_DNA"/>
</dbReference>
<dbReference type="InterPro" id="IPR003439">
    <property type="entry name" value="ABC_transporter-like_ATP-bd"/>
</dbReference>
<evidence type="ECO:0000256" key="2">
    <source>
        <dbReference type="ARBA" id="ARBA00005417"/>
    </source>
</evidence>
<dbReference type="Pfam" id="PF08352">
    <property type="entry name" value="oligo_HPY"/>
    <property type="match status" value="1"/>
</dbReference>
<evidence type="ECO:0000256" key="3">
    <source>
        <dbReference type="ARBA" id="ARBA00022448"/>
    </source>
</evidence>
<dbReference type="Pfam" id="PF00005">
    <property type="entry name" value="ABC_tran"/>
    <property type="match status" value="1"/>
</dbReference>
<comment type="similarity">
    <text evidence="2">Belongs to the ABC transporter superfamily.</text>
</comment>
<dbReference type="CDD" id="cd03257">
    <property type="entry name" value="ABC_NikE_OppD_transporters"/>
    <property type="match status" value="1"/>
</dbReference>
<keyword evidence="3" id="KW-0813">Transport</keyword>
<dbReference type="Proteomes" id="UP001596143">
    <property type="component" value="Unassembled WGS sequence"/>
</dbReference>
<accession>A0ABW0U5Q5</accession>
<sequence length="328" mass="37278">MASTKQPLLSVRHLSVSFFTKNDEVKAVDDVSFSIPKGQTLGIVGESGAGKSMTALSLLRLSQPGEIVTGEILFEGENILKKKEREMRKIRGKDISMIFQDPMNSLHPTYTIGQQLREVLYTHEHLNKKQATKRIMDMLQLVGISAPEKRMHQYPHELSGGMKQRAMIAMALLCYPKLLIADEPTTALDVTIQAQILTLIKELQRKLAMSVLIISHDFGVIAEMCDHVAVMYGGNIVEMADVHHLFEKPKHPYTIELLQSLLRKDRHTNEKKVRPIKEPFLRSEENGTGCRFAPKCPYKQEICAKRLPPLIQDEHNHYTRCWIASDDR</sequence>
<dbReference type="SMART" id="SM00382">
    <property type="entry name" value="AAA"/>
    <property type="match status" value="1"/>
</dbReference>
<dbReference type="PANTHER" id="PTHR43297">
    <property type="entry name" value="OLIGOPEPTIDE TRANSPORT ATP-BINDING PROTEIN APPD"/>
    <property type="match status" value="1"/>
</dbReference>
<evidence type="ECO:0000256" key="7">
    <source>
        <dbReference type="ARBA" id="ARBA00023136"/>
    </source>
</evidence>
<organism evidence="9 10">
    <name type="scientific">Aliibacillus thermotolerans</name>
    <dbReference type="NCBI Taxonomy" id="1834418"/>
    <lineage>
        <taxon>Bacteria</taxon>
        <taxon>Bacillati</taxon>
        <taxon>Bacillota</taxon>
        <taxon>Bacilli</taxon>
        <taxon>Bacillales</taxon>
        <taxon>Bacillaceae</taxon>
        <taxon>Aliibacillus</taxon>
    </lineage>
</organism>
<dbReference type="InterPro" id="IPR017871">
    <property type="entry name" value="ABC_transporter-like_CS"/>
</dbReference>
<gene>
    <name evidence="9" type="ORF">ACFPTR_07420</name>
</gene>
<name>A0ABW0U5Q5_9BACI</name>
<evidence type="ECO:0000256" key="5">
    <source>
        <dbReference type="ARBA" id="ARBA00022741"/>
    </source>
</evidence>
<evidence type="ECO:0000256" key="1">
    <source>
        <dbReference type="ARBA" id="ARBA00004202"/>
    </source>
</evidence>
<reference evidence="10" key="1">
    <citation type="journal article" date="2019" name="Int. J. Syst. Evol. Microbiol.">
        <title>The Global Catalogue of Microorganisms (GCM) 10K type strain sequencing project: providing services to taxonomists for standard genome sequencing and annotation.</title>
        <authorList>
            <consortium name="The Broad Institute Genomics Platform"/>
            <consortium name="The Broad Institute Genome Sequencing Center for Infectious Disease"/>
            <person name="Wu L."/>
            <person name="Ma J."/>
        </authorList>
    </citation>
    <scope>NUCLEOTIDE SEQUENCE [LARGE SCALE GENOMIC DNA]</scope>
    <source>
        <strain evidence="10">CGMCC 1.15790</strain>
    </source>
</reference>
<comment type="caution">
    <text evidence="9">The sequence shown here is derived from an EMBL/GenBank/DDBJ whole genome shotgun (WGS) entry which is preliminary data.</text>
</comment>
<dbReference type="PANTHER" id="PTHR43297:SF2">
    <property type="entry name" value="DIPEPTIDE TRANSPORT ATP-BINDING PROTEIN DPPD"/>
    <property type="match status" value="1"/>
</dbReference>
<evidence type="ECO:0000256" key="6">
    <source>
        <dbReference type="ARBA" id="ARBA00022840"/>
    </source>
</evidence>
<dbReference type="Gene3D" id="3.40.50.300">
    <property type="entry name" value="P-loop containing nucleotide triphosphate hydrolases"/>
    <property type="match status" value="1"/>
</dbReference>
<protein>
    <submittedName>
        <fullName evidence="9">ABC transporter ATP-binding protein</fullName>
    </submittedName>
</protein>
<keyword evidence="4" id="KW-1003">Cell membrane</keyword>
<dbReference type="SUPFAM" id="SSF52540">
    <property type="entry name" value="P-loop containing nucleoside triphosphate hydrolases"/>
    <property type="match status" value="1"/>
</dbReference>
<evidence type="ECO:0000313" key="9">
    <source>
        <dbReference type="EMBL" id="MFC5628723.1"/>
    </source>
</evidence>
<proteinExistence type="inferred from homology"/>
<dbReference type="PROSITE" id="PS00211">
    <property type="entry name" value="ABC_TRANSPORTER_1"/>
    <property type="match status" value="1"/>
</dbReference>
<dbReference type="GO" id="GO:0005524">
    <property type="term" value="F:ATP binding"/>
    <property type="evidence" value="ECO:0007669"/>
    <property type="project" value="UniProtKB-KW"/>
</dbReference>
<dbReference type="InterPro" id="IPR003593">
    <property type="entry name" value="AAA+_ATPase"/>
</dbReference>
<dbReference type="InterPro" id="IPR013563">
    <property type="entry name" value="Oligopep_ABC_C"/>
</dbReference>
<dbReference type="InterPro" id="IPR027417">
    <property type="entry name" value="P-loop_NTPase"/>
</dbReference>
<dbReference type="PROSITE" id="PS50893">
    <property type="entry name" value="ABC_TRANSPORTER_2"/>
    <property type="match status" value="1"/>
</dbReference>
<feature type="domain" description="ABC transporter" evidence="8">
    <location>
        <begin position="11"/>
        <end position="258"/>
    </location>
</feature>
<dbReference type="RefSeq" id="WP_270895296.1">
    <property type="nucleotide sequence ID" value="NZ_JBHSPF010000030.1"/>
</dbReference>
<keyword evidence="5" id="KW-0547">Nucleotide-binding</keyword>
<keyword evidence="6 9" id="KW-0067">ATP-binding</keyword>
<dbReference type="NCBIfam" id="TIGR01727">
    <property type="entry name" value="oligo_HPY"/>
    <property type="match status" value="1"/>
</dbReference>
<evidence type="ECO:0000259" key="8">
    <source>
        <dbReference type="PROSITE" id="PS50893"/>
    </source>
</evidence>